<dbReference type="FunFam" id="2.60.120.1440:FF:000001">
    <property type="entry name" value="Putative anti-sigma factor"/>
    <property type="match status" value="1"/>
</dbReference>
<dbReference type="Pfam" id="PF16344">
    <property type="entry name" value="FecR_C"/>
    <property type="match status" value="1"/>
</dbReference>
<dbReference type="Gene3D" id="3.55.50.30">
    <property type="match status" value="1"/>
</dbReference>
<dbReference type="InterPro" id="IPR012373">
    <property type="entry name" value="Ferrdict_sens_TM"/>
</dbReference>
<reference evidence="4 5" key="1">
    <citation type="submission" date="2018-11" db="EMBL/GenBank/DDBJ databases">
        <title>Rufibacter latericius sp. nov., isolated from water in Baiyang Lake.</title>
        <authorList>
            <person name="Yang Y."/>
        </authorList>
    </citation>
    <scope>NUCLEOTIDE SEQUENCE [LARGE SCALE GENOMIC DNA]</scope>
    <source>
        <strain evidence="4 5">MCC P1</strain>
    </source>
</reference>
<feature type="transmembrane region" description="Helical" evidence="1">
    <location>
        <begin position="76"/>
        <end position="96"/>
    </location>
</feature>
<comment type="caution">
    <text evidence="4">The sequence shown here is derived from an EMBL/GenBank/DDBJ whole genome shotgun (WGS) entry which is preliminary data.</text>
</comment>
<dbReference type="InterPro" id="IPR032508">
    <property type="entry name" value="FecR_C"/>
</dbReference>
<sequence length="383" mass="42764">MTREEYVILHQKYLDGTCTPQEKKLLEEYQDQFELLDLPWDSEAMGPQEPTKAAIFNRLQEAAGLQEAEKRRNYPFLRMAAAIALLLVSVGVYYLFRTQPAGQIAEVKKASVPTTAEVQPGRNKAYLTLADGTVIDLEATANGDLSQHSGFKIIKLDGQLSYSGQEPTAGQAQFNTLSTPHGGQYQITLADGTKVWLNAASSLRFPAAFAGKERMVELTGEAYFEVAKNPAMPFKVKSSGMEVEVLGTHFNLMAYEDETQLRTTLLEGAVKVSNSTGEVTIKPNQEAVLQLASNSLKVEQVDAQESIAWKNGQFLFHDEDLHSVMRKIARWYDVEVVYEGEVDHKSFTGTVSRFEDITDVLNMLELTETVHFKRKGRRLTVMP</sequence>
<evidence type="ECO:0000256" key="1">
    <source>
        <dbReference type="SAM" id="Phobius"/>
    </source>
</evidence>
<dbReference type="RefSeq" id="WP_123133071.1">
    <property type="nucleotide sequence ID" value="NZ_RJJE01000009.1"/>
</dbReference>
<proteinExistence type="predicted"/>
<keyword evidence="5" id="KW-1185">Reference proteome</keyword>
<dbReference type="AlphaFoldDB" id="A0A3M9MWX6"/>
<protein>
    <submittedName>
        <fullName evidence="4">DUF4974 domain-containing protein</fullName>
    </submittedName>
</protein>
<evidence type="ECO:0000313" key="5">
    <source>
        <dbReference type="Proteomes" id="UP000271010"/>
    </source>
</evidence>
<feature type="domain" description="Protein FecR C-terminal" evidence="3">
    <location>
        <begin position="314"/>
        <end position="381"/>
    </location>
</feature>
<dbReference type="Gene3D" id="2.60.120.1440">
    <property type="match status" value="1"/>
</dbReference>
<dbReference type="EMBL" id="RJJE01000009">
    <property type="protein sequence ID" value="RNI29990.1"/>
    <property type="molecule type" value="Genomic_DNA"/>
</dbReference>
<evidence type="ECO:0000313" key="4">
    <source>
        <dbReference type="EMBL" id="RNI29990.1"/>
    </source>
</evidence>
<gene>
    <name evidence="4" type="ORF">EFA69_10725</name>
</gene>
<dbReference type="Proteomes" id="UP000271010">
    <property type="component" value="Unassembled WGS sequence"/>
</dbReference>
<keyword evidence="1" id="KW-0812">Transmembrane</keyword>
<dbReference type="GO" id="GO:0016989">
    <property type="term" value="F:sigma factor antagonist activity"/>
    <property type="evidence" value="ECO:0007669"/>
    <property type="project" value="TreeGrafter"/>
</dbReference>
<keyword evidence="1" id="KW-0472">Membrane</keyword>
<feature type="domain" description="FecR protein" evidence="2">
    <location>
        <begin position="176"/>
        <end position="271"/>
    </location>
</feature>
<dbReference type="InterPro" id="IPR006860">
    <property type="entry name" value="FecR"/>
</dbReference>
<keyword evidence="1" id="KW-1133">Transmembrane helix</keyword>
<dbReference type="OrthoDB" id="1452822at2"/>
<evidence type="ECO:0000259" key="2">
    <source>
        <dbReference type="Pfam" id="PF04773"/>
    </source>
</evidence>
<dbReference type="PIRSF" id="PIRSF018266">
    <property type="entry name" value="FecR"/>
    <property type="match status" value="1"/>
</dbReference>
<accession>A0A3M9MWX6</accession>
<dbReference type="PANTHER" id="PTHR30273:SF2">
    <property type="entry name" value="PROTEIN FECR"/>
    <property type="match status" value="1"/>
</dbReference>
<dbReference type="PANTHER" id="PTHR30273">
    <property type="entry name" value="PERIPLASMIC SIGNAL SENSOR AND SIGMA FACTOR ACTIVATOR FECR-RELATED"/>
    <property type="match status" value="1"/>
</dbReference>
<evidence type="ECO:0000259" key="3">
    <source>
        <dbReference type="Pfam" id="PF16344"/>
    </source>
</evidence>
<name>A0A3M9MWX6_9BACT</name>
<organism evidence="4 5">
    <name type="scientific">Rufibacter immobilis</name>
    <dbReference type="NCBI Taxonomy" id="1348778"/>
    <lineage>
        <taxon>Bacteria</taxon>
        <taxon>Pseudomonadati</taxon>
        <taxon>Bacteroidota</taxon>
        <taxon>Cytophagia</taxon>
        <taxon>Cytophagales</taxon>
        <taxon>Hymenobacteraceae</taxon>
        <taxon>Rufibacter</taxon>
    </lineage>
</organism>
<dbReference type="Pfam" id="PF04773">
    <property type="entry name" value="FecR"/>
    <property type="match status" value="1"/>
</dbReference>